<dbReference type="InterPro" id="IPR001128">
    <property type="entry name" value="Cyt_P450"/>
</dbReference>
<name>A0A443I3Q5_BYSSP</name>
<accession>A0A443I3Q5</accession>
<dbReference type="InterPro" id="IPR036396">
    <property type="entry name" value="Cyt_P450_sf"/>
</dbReference>
<keyword evidence="5 9" id="KW-0560">Oxidoreductase</keyword>
<keyword evidence="11" id="KW-1185">Reference proteome</keyword>
<reference evidence="10 11" key="1">
    <citation type="journal article" date="2018" name="Front. Microbiol.">
        <title>Genomic and genetic insights into a cosmopolitan fungus, Paecilomyces variotii (Eurotiales).</title>
        <authorList>
            <person name="Urquhart A.S."/>
            <person name="Mondo S.J."/>
            <person name="Makela M.R."/>
            <person name="Hane J.K."/>
            <person name="Wiebenga A."/>
            <person name="He G."/>
            <person name="Mihaltcheva S."/>
            <person name="Pangilinan J."/>
            <person name="Lipzen A."/>
            <person name="Barry K."/>
            <person name="de Vries R.P."/>
            <person name="Grigoriev I.V."/>
            <person name="Idnurm A."/>
        </authorList>
    </citation>
    <scope>NUCLEOTIDE SEQUENCE [LARGE SCALE GENOMIC DNA]</scope>
    <source>
        <strain evidence="10 11">CBS 101075</strain>
    </source>
</reference>
<dbReference type="GO" id="GO:0004497">
    <property type="term" value="F:monooxygenase activity"/>
    <property type="evidence" value="ECO:0007669"/>
    <property type="project" value="UniProtKB-KW"/>
</dbReference>
<keyword evidence="7 9" id="KW-0503">Monooxygenase</keyword>
<keyword evidence="6 8" id="KW-0408">Iron</keyword>
<dbReference type="SUPFAM" id="SSF48264">
    <property type="entry name" value="Cytochrome P450"/>
    <property type="match status" value="1"/>
</dbReference>
<dbReference type="GO" id="GO:0005506">
    <property type="term" value="F:iron ion binding"/>
    <property type="evidence" value="ECO:0007669"/>
    <property type="project" value="InterPro"/>
</dbReference>
<evidence type="ECO:0000256" key="7">
    <source>
        <dbReference type="ARBA" id="ARBA00023033"/>
    </source>
</evidence>
<dbReference type="AlphaFoldDB" id="A0A443I3Q5"/>
<evidence type="ECO:0000256" key="5">
    <source>
        <dbReference type="ARBA" id="ARBA00023002"/>
    </source>
</evidence>
<dbReference type="PRINTS" id="PR00463">
    <property type="entry name" value="EP450I"/>
</dbReference>
<organism evidence="10 11">
    <name type="scientific">Byssochlamys spectabilis</name>
    <name type="common">Paecilomyces variotii</name>
    <dbReference type="NCBI Taxonomy" id="264951"/>
    <lineage>
        <taxon>Eukaryota</taxon>
        <taxon>Fungi</taxon>
        <taxon>Dikarya</taxon>
        <taxon>Ascomycota</taxon>
        <taxon>Pezizomycotina</taxon>
        <taxon>Eurotiomycetes</taxon>
        <taxon>Eurotiomycetidae</taxon>
        <taxon>Eurotiales</taxon>
        <taxon>Thermoascaceae</taxon>
        <taxon>Paecilomyces</taxon>
    </lineage>
</organism>
<dbReference type="PANTHER" id="PTHR46300:SF1">
    <property type="entry name" value="P450, PUTATIVE (EUROFUNG)-RELATED"/>
    <property type="match status" value="1"/>
</dbReference>
<sequence>MNLLVTISLAAVILLYIVRYGLKSKLPLPLPPGPTFFFGILPEKNIAERFQKWNQRYGPVVSVRIGRQLFIILGTRQAAYDLLERRAPIYSSRPPSLFLDKYLHKGLSSAFMPYGSRWRLHRRLQTSFLSVQASKAYRNLQDIQSKKLLHDFLSTDDFSEVFYRYTSDVMFTLAYGKDEGKDQCDHQRLHQINEMAMFVLQTASFGMTLLDRFPFLDRLPHHIMKWRRMAENLHHKAKDAYTDCCRSALQGSCWNWSHEAQRRSEAKELPWEEVCYSIGELYVAGIHTTKMVLEHFIEASITHPEMVRKAQEELDSVVGTERLPAFDDMDHLPYIKAVISELLRWRTISTIGVPHTVIEDDEYMGYSIPAGATVVANQFGMNMDEAIFEEPTSFNPDRYFQNPELPVSAFGFGRRSCPGSRLAEASLFIVIARLLWGYQISPAEGDKHLDAASSPTCFMASIRVRSLKHQKIIEKGWVEFEIEKKGISSVIQQNVQSRKAHPRAESACTV</sequence>
<protein>
    <submittedName>
        <fullName evidence="10">Putative cytochrome P450</fullName>
    </submittedName>
</protein>
<dbReference type="CDD" id="cd11065">
    <property type="entry name" value="CYP64-like"/>
    <property type="match status" value="1"/>
</dbReference>
<dbReference type="PROSITE" id="PS00086">
    <property type="entry name" value="CYTOCHROME_P450"/>
    <property type="match status" value="1"/>
</dbReference>
<evidence type="ECO:0000256" key="4">
    <source>
        <dbReference type="ARBA" id="ARBA00022723"/>
    </source>
</evidence>
<dbReference type="Gene3D" id="1.10.630.10">
    <property type="entry name" value="Cytochrome P450"/>
    <property type="match status" value="1"/>
</dbReference>
<gene>
    <name evidence="10" type="ORF">C8Q69DRAFT_459856</name>
</gene>
<dbReference type="InterPro" id="IPR002401">
    <property type="entry name" value="Cyt_P450_E_grp-I"/>
</dbReference>
<evidence type="ECO:0000256" key="6">
    <source>
        <dbReference type="ARBA" id="ARBA00023004"/>
    </source>
</evidence>
<evidence type="ECO:0000313" key="10">
    <source>
        <dbReference type="EMBL" id="RWQ98708.1"/>
    </source>
</evidence>
<dbReference type="InterPro" id="IPR050364">
    <property type="entry name" value="Cytochrome_P450_fung"/>
</dbReference>
<dbReference type="GeneID" id="39599385"/>
<evidence type="ECO:0000256" key="1">
    <source>
        <dbReference type="ARBA" id="ARBA00001971"/>
    </source>
</evidence>
<dbReference type="EMBL" id="RCNU01000002">
    <property type="protein sequence ID" value="RWQ98708.1"/>
    <property type="molecule type" value="Genomic_DNA"/>
</dbReference>
<comment type="caution">
    <text evidence="10">The sequence shown here is derived from an EMBL/GenBank/DDBJ whole genome shotgun (WGS) entry which is preliminary data.</text>
</comment>
<comment type="similarity">
    <text evidence="2 9">Belongs to the cytochrome P450 family.</text>
</comment>
<evidence type="ECO:0000313" key="11">
    <source>
        <dbReference type="Proteomes" id="UP000283841"/>
    </source>
</evidence>
<dbReference type="VEuPathDB" id="FungiDB:C8Q69DRAFT_459856"/>
<evidence type="ECO:0000256" key="8">
    <source>
        <dbReference type="PIRSR" id="PIRSR602401-1"/>
    </source>
</evidence>
<dbReference type="GO" id="GO:0020037">
    <property type="term" value="F:heme binding"/>
    <property type="evidence" value="ECO:0007669"/>
    <property type="project" value="InterPro"/>
</dbReference>
<dbReference type="PANTHER" id="PTHR46300">
    <property type="entry name" value="P450, PUTATIVE (EUROFUNG)-RELATED-RELATED"/>
    <property type="match status" value="1"/>
</dbReference>
<dbReference type="Pfam" id="PF00067">
    <property type="entry name" value="p450"/>
    <property type="match status" value="1"/>
</dbReference>
<dbReference type="STRING" id="264951.A0A443I3Q5"/>
<dbReference type="GO" id="GO:0016705">
    <property type="term" value="F:oxidoreductase activity, acting on paired donors, with incorporation or reduction of molecular oxygen"/>
    <property type="evidence" value="ECO:0007669"/>
    <property type="project" value="InterPro"/>
</dbReference>
<dbReference type="Proteomes" id="UP000283841">
    <property type="component" value="Unassembled WGS sequence"/>
</dbReference>
<keyword evidence="3 8" id="KW-0349">Heme</keyword>
<feature type="binding site" description="axial binding residue" evidence="8">
    <location>
        <position position="417"/>
    </location>
    <ligand>
        <name>heme</name>
        <dbReference type="ChEBI" id="CHEBI:30413"/>
    </ligand>
    <ligandPart>
        <name>Fe</name>
        <dbReference type="ChEBI" id="CHEBI:18248"/>
    </ligandPart>
</feature>
<evidence type="ECO:0000256" key="9">
    <source>
        <dbReference type="RuleBase" id="RU000461"/>
    </source>
</evidence>
<dbReference type="InterPro" id="IPR017972">
    <property type="entry name" value="Cyt_P450_CS"/>
</dbReference>
<evidence type="ECO:0000256" key="2">
    <source>
        <dbReference type="ARBA" id="ARBA00010617"/>
    </source>
</evidence>
<dbReference type="RefSeq" id="XP_028488353.1">
    <property type="nucleotide sequence ID" value="XM_028630108.1"/>
</dbReference>
<proteinExistence type="inferred from homology"/>
<keyword evidence="4 8" id="KW-0479">Metal-binding</keyword>
<comment type="cofactor">
    <cofactor evidence="1 8">
        <name>heme</name>
        <dbReference type="ChEBI" id="CHEBI:30413"/>
    </cofactor>
</comment>
<evidence type="ECO:0000256" key="3">
    <source>
        <dbReference type="ARBA" id="ARBA00022617"/>
    </source>
</evidence>